<dbReference type="Proteomes" id="UP000501048">
    <property type="component" value="Chromosome"/>
</dbReference>
<dbReference type="InterPro" id="IPR008920">
    <property type="entry name" value="TF_FadR/GntR_C"/>
</dbReference>
<dbReference type="RefSeq" id="WP_168747016.1">
    <property type="nucleotide sequence ID" value="NZ_CP051464.1"/>
</dbReference>
<dbReference type="InterPro" id="IPR036390">
    <property type="entry name" value="WH_DNA-bd_sf"/>
</dbReference>
<dbReference type="Pfam" id="PF07729">
    <property type="entry name" value="FCD"/>
    <property type="match status" value="1"/>
</dbReference>
<keyword evidence="3" id="KW-0804">Transcription</keyword>
<evidence type="ECO:0000259" key="4">
    <source>
        <dbReference type="PROSITE" id="PS50949"/>
    </source>
</evidence>
<evidence type="ECO:0000313" key="5">
    <source>
        <dbReference type="EMBL" id="QJC95063.1"/>
    </source>
</evidence>
<dbReference type="PROSITE" id="PS50949">
    <property type="entry name" value="HTH_GNTR"/>
    <property type="match status" value="1"/>
</dbReference>
<gene>
    <name evidence="5" type="ORF">HC660_05590</name>
</gene>
<evidence type="ECO:0000313" key="6">
    <source>
        <dbReference type="Proteomes" id="UP000501048"/>
    </source>
</evidence>
<dbReference type="SMART" id="SM00895">
    <property type="entry name" value="FCD"/>
    <property type="match status" value="1"/>
</dbReference>
<dbReference type="SUPFAM" id="SSF46785">
    <property type="entry name" value="Winged helix' DNA-binding domain"/>
    <property type="match status" value="1"/>
</dbReference>
<evidence type="ECO:0000256" key="1">
    <source>
        <dbReference type="ARBA" id="ARBA00023015"/>
    </source>
</evidence>
<dbReference type="EMBL" id="CP051464">
    <property type="protein sequence ID" value="QJC95063.1"/>
    <property type="molecule type" value="Genomic_DNA"/>
</dbReference>
<organism evidence="5 6">
    <name type="scientific">Bacillus mojavensis</name>
    <dbReference type="NCBI Taxonomy" id="72360"/>
    <lineage>
        <taxon>Bacteria</taxon>
        <taxon>Bacillati</taxon>
        <taxon>Bacillota</taxon>
        <taxon>Bacilli</taxon>
        <taxon>Bacillales</taxon>
        <taxon>Bacillaceae</taxon>
        <taxon>Bacillus</taxon>
    </lineage>
</organism>
<dbReference type="SUPFAM" id="SSF48008">
    <property type="entry name" value="GntR ligand-binding domain-like"/>
    <property type="match status" value="1"/>
</dbReference>
<feature type="domain" description="HTH gntR-type" evidence="4">
    <location>
        <begin position="6"/>
        <end position="73"/>
    </location>
</feature>
<keyword evidence="2" id="KW-0238">DNA-binding</keyword>
<dbReference type="InterPro" id="IPR011711">
    <property type="entry name" value="GntR_C"/>
</dbReference>
<dbReference type="Gene3D" id="1.20.120.530">
    <property type="entry name" value="GntR ligand-binding domain-like"/>
    <property type="match status" value="1"/>
</dbReference>
<dbReference type="PANTHER" id="PTHR43537">
    <property type="entry name" value="TRANSCRIPTIONAL REGULATOR, GNTR FAMILY"/>
    <property type="match status" value="1"/>
</dbReference>
<accession>A0ABX6LUE0</accession>
<name>A0ABX6LUE0_BACMO</name>
<dbReference type="PANTHER" id="PTHR43537:SF47">
    <property type="entry name" value="REGULATORY PROTEIN GNTR HTH"/>
    <property type="match status" value="1"/>
</dbReference>
<keyword evidence="1" id="KW-0805">Transcription regulation</keyword>
<proteinExistence type="predicted"/>
<dbReference type="GeneID" id="76981233"/>
<dbReference type="InterPro" id="IPR000524">
    <property type="entry name" value="Tscrpt_reg_HTH_GntR"/>
</dbReference>
<dbReference type="Pfam" id="PF00392">
    <property type="entry name" value="GntR"/>
    <property type="match status" value="1"/>
</dbReference>
<dbReference type="Gene3D" id="1.10.10.10">
    <property type="entry name" value="Winged helix-like DNA-binding domain superfamily/Winged helix DNA-binding domain"/>
    <property type="match status" value="1"/>
</dbReference>
<dbReference type="SMART" id="SM00345">
    <property type="entry name" value="HTH_GNTR"/>
    <property type="match status" value="1"/>
</dbReference>
<reference evidence="5 6" key="1">
    <citation type="submission" date="2020-04" db="EMBL/GenBank/DDBJ databases">
        <title>Plant growth promoting and environmental Bacillus: genomic and epigenetic comparison.</title>
        <authorList>
            <person name="Reva O.N."/>
            <person name="Lutz S."/>
            <person name="Ahrens C.H."/>
        </authorList>
    </citation>
    <scope>NUCLEOTIDE SEQUENCE [LARGE SCALE GENOMIC DNA]</scope>
    <source>
        <strain evidence="5 6">UCMB5075</strain>
    </source>
</reference>
<keyword evidence="6" id="KW-1185">Reference proteome</keyword>
<evidence type="ECO:0000256" key="2">
    <source>
        <dbReference type="ARBA" id="ARBA00023125"/>
    </source>
</evidence>
<dbReference type="InterPro" id="IPR036388">
    <property type="entry name" value="WH-like_DNA-bd_sf"/>
</dbReference>
<protein>
    <submittedName>
        <fullName evidence="5">Transcriptional regulator, GntR family</fullName>
    </submittedName>
</protein>
<dbReference type="CDD" id="cd07377">
    <property type="entry name" value="WHTH_GntR"/>
    <property type="match status" value="1"/>
</dbReference>
<evidence type="ECO:0000256" key="3">
    <source>
        <dbReference type="ARBA" id="ARBA00023163"/>
    </source>
</evidence>
<sequence>MIERPRPFYEQAYHAIKRMIFEGKLKPGEQIAEAKLANELGVSKGPLREAIRVLEKEGLMIVNPRLMVYKPTIKDVEEIYFCRIALESSAAGEIANTASGEELKLIEDILKNTEVALKALDHSKVISLNEKFHELIVQLTHNNKLYKMISDLNNVIHFYRVLSYEGKTRAENILKQHQQVFHFIKEGDEEQASKAMAKHLRSDLEHLINIMKKNNFS</sequence>